<protein>
    <submittedName>
        <fullName evidence="1">(spotted green pufferfish) hypothetical protein</fullName>
    </submittedName>
</protein>
<evidence type="ECO:0000313" key="1">
    <source>
        <dbReference type="EMBL" id="CAF87532.1"/>
    </source>
</evidence>
<reference evidence="1" key="1">
    <citation type="journal article" date="2004" name="Nature">
        <title>Genome duplication in the teleost fish Tetraodon nigroviridis reveals the early vertebrate proto-karyotype.</title>
        <authorList>
            <person name="Jaillon O."/>
            <person name="Aury J.-M."/>
            <person name="Brunet F."/>
            <person name="Petit J.-L."/>
            <person name="Stange-Thomann N."/>
            <person name="Mauceli E."/>
            <person name="Bouneau L."/>
            <person name="Fischer C."/>
            <person name="Ozouf-Costaz C."/>
            <person name="Bernot A."/>
            <person name="Nicaud S."/>
            <person name="Jaffe D."/>
            <person name="Fisher S."/>
            <person name="Lutfalla G."/>
            <person name="Dossat C."/>
            <person name="Segurens B."/>
            <person name="Dasilva C."/>
            <person name="Salanoubat M."/>
            <person name="Levy M."/>
            <person name="Boudet N."/>
            <person name="Castellano S."/>
            <person name="Anthouard V."/>
            <person name="Jubin C."/>
            <person name="Castelli V."/>
            <person name="Katinka M."/>
            <person name="Vacherie B."/>
            <person name="Biemont C."/>
            <person name="Skalli Z."/>
            <person name="Cattolico L."/>
            <person name="Poulain J."/>
            <person name="De Berardinis V."/>
            <person name="Cruaud C."/>
            <person name="Duprat S."/>
            <person name="Brottier P."/>
            <person name="Coutanceau J.-P."/>
            <person name="Gouzy J."/>
            <person name="Parra G."/>
            <person name="Lardier G."/>
            <person name="Chapple C."/>
            <person name="McKernan K.J."/>
            <person name="McEwan P."/>
            <person name="Bosak S."/>
            <person name="Kellis M."/>
            <person name="Volff J.-N."/>
            <person name="Guigo R."/>
            <person name="Zody M.C."/>
            <person name="Mesirov J."/>
            <person name="Lindblad-Toh K."/>
            <person name="Birren B."/>
            <person name="Nusbaum C."/>
            <person name="Kahn D."/>
            <person name="Robinson-Rechavi M."/>
            <person name="Laudet V."/>
            <person name="Schachter V."/>
            <person name="Quetier F."/>
            <person name="Saurin W."/>
            <person name="Scarpelli C."/>
            <person name="Wincker P."/>
            <person name="Lander E.S."/>
            <person name="Weissenbach J."/>
            <person name="Roest Crollius H."/>
        </authorList>
    </citation>
    <scope>NUCLEOTIDE SEQUENCE [LARGE SCALE GENOMIC DNA]</scope>
</reference>
<dbReference type="KEGG" id="tng:GSTEN00000358G001"/>
<dbReference type="AlphaFoldDB" id="Q4THV0"/>
<feature type="non-terminal residue" evidence="1">
    <location>
        <position position="1"/>
    </location>
</feature>
<gene>
    <name evidence="1" type="ORF">GSTENG00000358001</name>
</gene>
<reference evidence="1" key="2">
    <citation type="submission" date="2004-02" db="EMBL/GenBank/DDBJ databases">
        <authorList>
            <consortium name="Genoscope"/>
            <consortium name="Whitehead Institute Centre for Genome Research"/>
        </authorList>
    </citation>
    <scope>NUCLEOTIDE SEQUENCE</scope>
</reference>
<name>Q4THV0_TETNG</name>
<proteinExistence type="predicted"/>
<accession>Q4THV0</accession>
<dbReference type="OrthoDB" id="102511at2759"/>
<sequence length="112" mass="12497">RFWENLTTPLFGTLSPPSDTTEPCVLETCALVMKIIGLEIYYIVRGRPDQTEAFYGRPGWDQSYCGDNAQLLLSVCETVKDEVLTLIDITGHLSQCDGAEDEDSMETDCPRS</sequence>
<dbReference type="EMBL" id="CAAE01002643">
    <property type="protein sequence ID" value="CAF87532.1"/>
    <property type="molecule type" value="Genomic_DNA"/>
</dbReference>
<organism evidence="1">
    <name type="scientific">Tetraodon nigroviridis</name>
    <name type="common">Spotted green pufferfish</name>
    <name type="synonym">Chelonodon nigroviridis</name>
    <dbReference type="NCBI Taxonomy" id="99883"/>
    <lineage>
        <taxon>Eukaryota</taxon>
        <taxon>Metazoa</taxon>
        <taxon>Chordata</taxon>
        <taxon>Craniata</taxon>
        <taxon>Vertebrata</taxon>
        <taxon>Euteleostomi</taxon>
        <taxon>Actinopterygii</taxon>
        <taxon>Neopterygii</taxon>
        <taxon>Teleostei</taxon>
        <taxon>Neoteleostei</taxon>
        <taxon>Acanthomorphata</taxon>
        <taxon>Eupercaria</taxon>
        <taxon>Tetraodontiformes</taxon>
        <taxon>Tetradontoidea</taxon>
        <taxon>Tetraodontidae</taxon>
        <taxon>Tetraodon</taxon>
    </lineage>
</organism>
<comment type="caution">
    <text evidence="1">The sequence shown here is derived from an EMBL/GenBank/DDBJ whole genome shotgun (WGS) entry which is preliminary data.</text>
</comment>
<feature type="non-terminal residue" evidence="1">
    <location>
        <position position="112"/>
    </location>
</feature>